<organism evidence="1 2">
    <name type="scientific">Taxus chinensis</name>
    <name type="common">Chinese yew</name>
    <name type="synonym">Taxus wallichiana var. chinensis</name>
    <dbReference type="NCBI Taxonomy" id="29808"/>
    <lineage>
        <taxon>Eukaryota</taxon>
        <taxon>Viridiplantae</taxon>
        <taxon>Streptophyta</taxon>
        <taxon>Embryophyta</taxon>
        <taxon>Tracheophyta</taxon>
        <taxon>Spermatophyta</taxon>
        <taxon>Pinopsida</taxon>
        <taxon>Pinidae</taxon>
        <taxon>Conifers II</taxon>
        <taxon>Cupressales</taxon>
        <taxon>Taxaceae</taxon>
        <taxon>Taxus</taxon>
    </lineage>
</organism>
<accession>A0AA38CN89</accession>
<gene>
    <name evidence="1" type="ORF">KI387_009285</name>
</gene>
<dbReference type="Proteomes" id="UP000824469">
    <property type="component" value="Unassembled WGS sequence"/>
</dbReference>
<protein>
    <submittedName>
        <fullName evidence="1">Uncharacterized protein</fullName>
    </submittedName>
</protein>
<reference evidence="1 2" key="1">
    <citation type="journal article" date="2021" name="Nat. Plants">
        <title>The Taxus genome provides insights into paclitaxel biosynthesis.</title>
        <authorList>
            <person name="Xiong X."/>
            <person name="Gou J."/>
            <person name="Liao Q."/>
            <person name="Li Y."/>
            <person name="Zhou Q."/>
            <person name="Bi G."/>
            <person name="Li C."/>
            <person name="Du R."/>
            <person name="Wang X."/>
            <person name="Sun T."/>
            <person name="Guo L."/>
            <person name="Liang H."/>
            <person name="Lu P."/>
            <person name="Wu Y."/>
            <person name="Zhang Z."/>
            <person name="Ro D.K."/>
            <person name="Shang Y."/>
            <person name="Huang S."/>
            <person name="Yan J."/>
        </authorList>
    </citation>
    <scope>NUCLEOTIDE SEQUENCE [LARGE SCALE GENOMIC DNA]</scope>
    <source>
        <strain evidence="1">Ta-2019</strain>
    </source>
</reference>
<dbReference type="AlphaFoldDB" id="A0AA38CN89"/>
<dbReference type="EMBL" id="JAHRHJ020000008">
    <property type="protein sequence ID" value="KAH9304881.1"/>
    <property type="molecule type" value="Genomic_DNA"/>
</dbReference>
<keyword evidence="2" id="KW-1185">Reference proteome</keyword>
<comment type="caution">
    <text evidence="1">The sequence shown here is derived from an EMBL/GenBank/DDBJ whole genome shotgun (WGS) entry which is preliminary data.</text>
</comment>
<evidence type="ECO:0000313" key="1">
    <source>
        <dbReference type="EMBL" id="KAH9304881.1"/>
    </source>
</evidence>
<name>A0AA38CN89_TAXCH</name>
<feature type="non-terminal residue" evidence="1">
    <location>
        <position position="1"/>
    </location>
</feature>
<feature type="non-terminal residue" evidence="1">
    <location>
        <position position="55"/>
    </location>
</feature>
<proteinExistence type="predicted"/>
<evidence type="ECO:0000313" key="2">
    <source>
        <dbReference type="Proteomes" id="UP000824469"/>
    </source>
</evidence>
<sequence length="55" mass="6568">EWLREKVPHARVERKRKVLHENLPPHNLEYNKEITLNVVIDGWLLSNILIDIGEE</sequence>